<protein>
    <submittedName>
        <fullName evidence="1">Uncharacterized protein</fullName>
    </submittedName>
</protein>
<comment type="caution">
    <text evidence="1">The sequence shown here is derived from an EMBL/GenBank/DDBJ whole genome shotgun (WGS) entry which is preliminary data.</text>
</comment>
<organism evidence="1 2">
    <name type="scientific">Xanthomonas axonopodis pv. vasculorum</name>
    <dbReference type="NCBI Taxonomy" id="325777"/>
    <lineage>
        <taxon>Bacteria</taxon>
        <taxon>Pseudomonadati</taxon>
        <taxon>Pseudomonadota</taxon>
        <taxon>Gammaproteobacteria</taxon>
        <taxon>Lysobacterales</taxon>
        <taxon>Lysobacteraceae</taxon>
        <taxon>Xanthomonas</taxon>
    </lineage>
</organism>
<sequence>MTIVAVAHVLQGHPTDWATPSFACGTVHANDDITAAGTALRCDLAASQTSAAFALINSLPHGTLRCTP</sequence>
<dbReference type="EMBL" id="JPHD02000038">
    <property type="protein sequence ID" value="KGE53131.1"/>
    <property type="molecule type" value="Genomic_DNA"/>
</dbReference>
<dbReference type="HOGENOM" id="CLU_2793017_0_0_6"/>
<dbReference type="RefSeq" id="WP_042821396.1">
    <property type="nucleotide sequence ID" value="NZ_CP053649.1"/>
</dbReference>
<reference evidence="1 2" key="1">
    <citation type="submission" date="2014-09" db="EMBL/GenBank/DDBJ databases">
        <title>A draft genome sequence for Xanthomonas axonopodis pv. vasculorum NCPPB 900.</title>
        <authorList>
            <person name="Harrison J."/>
            <person name="Studholme D.J."/>
        </authorList>
    </citation>
    <scope>NUCLEOTIDE SEQUENCE [LARGE SCALE GENOMIC DNA]</scope>
    <source>
        <strain evidence="1 2">NCPPB 900</strain>
    </source>
</reference>
<dbReference type="AlphaFoldDB" id="A0A098Q2A8"/>
<name>A0A098Q2A8_9XANT</name>
<evidence type="ECO:0000313" key="2">
    <source>
        <dbReference type="Proteomes" id="UP000028012"/>
    </source>
</evidence>
<proteinExistence type="predicted"/>
<accession>A0A098Q2A8</accession>
<gene>
    <name evidence="1" type="ORF">GW15_0204220</name>
</gene>
<dbReference type="STRING" id="325777.GW15_0204220"/>
<dbReference type="GeneID" id="89846428"/>
<evidence type="ECO:0000313" key="1">
    <source>
        <dbReference type="EMBL" id="KGE53131.1"/>
    </source>
</evidence>
<dbReference type="Proteomes" id="UP000028012">
    <property type="component" value="Unassembled WGS sequence"/>
</dbReference>